<dbReference type="EMBL" id="JAJHNU010000004">
    <property type="protein sequence ID" value="MDN4122153.1"/>
    <property type="molecule type" value="Genomic_DNA"/>
</dbReference>
<dbReference type="EC" id="5.4.4.2" evidence="3"/>
<evidence type="ECO:0000313" key="8">
    <source>
        <dbReference type="Proteomes" id="UP001168613"/>
    </source>
</evidence>
<organism evidence="7 8">
    <name type="scientific">Alcaligenes endophyticus</name>
    <dbReference type="NCBI Taxonomy" id="1929088"/>
    <lineage>
        <taxon>Bacteria</taxon>
        <taxon>Pseudomonadati</taxon>
        <taxon>Pseudomonadota</taxon>
        <taxon>Betaproteobacteria</taxon>
        <taxon>Burkholderiales</taxon>
        <taxon>Alcaligenaceae</taxon>
        <taxon>Alcaligenes</taxon>
    </lineage>
</organism>
<dbReference type="Proteomes" id="UP001168613">
    <property type="component" value="Unassembled WGS sequence"/>
</dbReference>
<comment type="similarity">
    <text evidence="2">Belongs to the isochorismate synthase family.</text>
</comment>
<evidence type="ECO:0000256" key="1">
    <source>
        <dbReference type="ARBA" id="ARBA00000799"/>
    </source>
</evidence>
<protein>
    <recommendedName>
        <fullName evidence="3">isochorismate synthase</fullName>
        <ecNumber evidence="3">5.4.4.2</ecNumber>
    </recommendedName>
    <alternativeName>
        <fullName evidence="5">Isochorismate mutase</fullName>
    </alternativeName>
</protein>
<keyword evidence="8" id="KW-1185">Reference proteome</keyword>
<dbReference type="PANTHER" id="PTHR42839:SF2">
    <property type="entry name" value="ISOCHORISMATE SYNTHASE ENTC"/>
    <property type="match status" value="1"/>
</dbReference>
<name>A0ABT8ELH6_9BURK</name>
<evidence type="ECO:0000313" key="7">
    <source>
        <dbReference type="EMBL" id="MDN4122153.1"/>
    </source>
</evidence>
<evidence type="ECO:0000256" key="5">
    <source>
        <dbReference type="ARBA" id="ARBA00041564"/>
    </source>
</evidence>
<accession>A0ABT8ELH6</accession>
<reference evidence="7" key="1">
    <citation type="submission" date="2021-11" db="EMBL/GenBank/DDBJ databases">
        <title>Draft genome sequence of Alcaligenes endophyticus type strain CCUG 75668T.</title>
        <authorList>
            <person name="Salva-Serra F."/>
            <person name="Duran R.E."/>
            <person name="Seeger M."/>
            <person name="Moore E.R.B."/>
            <person name="Jaen-Luchoro D."/>
        </authorList>
    </citation>
    <scope>NUCLEOTIDE SEQUENCE</scope>
    <source>
        <strain evidence="7">CCUG 75668</strain>
    </source>
</reference>
<dbReference type="InterPro" id="IPR004561">
    <property type="entry name" value="IsoChor_synthase"/>
</dbReference>
<dbReference type="SUPFAM" id="SSF56322">
    <property type="entry name" value="ADC synthase"/>
    <property type="match status" value="1"/>
</dbReference>
<comment type="catalytic activity">
    <reaction evidence="1">
        <text>chorismate = isochorismate</text>
        <dbReference type="Rhea" id="RHEA:18985"/>
        <dbReference type="ChEBI" id="CHEBI:29748"/>
        <dbReference type="ChEBI" id="CHEBI:29780"/>
        <dbReference type="EC" id="5.4.4.2"/>
    </reaction>
</comment>
<comment type="caution">
    <text evidence="7">The sequence shown here is derived from an EMBL/GenBank/DDBJ whole genome shotgun (WGS) entry which is preliminary data.</text>
</comment>
<dbReference type="InterPro" id="IPR015890">
    <property type="entry name" value="Chorismate_C"/>
</dbReference>
<evidence type="ECO:0000256" key="3">
    <source>
        <dbReference type="ARBA" id="ARBA00012824"/>
    </source>
</evidence>
<dbReference type="Pfam" id="PF00425">
    <property type="entry name" value="Chorismate_bind"/>
    <property type="match status" value="1"/>
</dbReference>
<keyword evidence="4 7" id="KW-0413">Isomerase</keyword>
<gene>
    <name evidence="7" type="ORF">LMS43_12735</name>
</gene>
<evidence type="ECO:0000256" key="4">
    <source>
        <dbReference type="ARBA" id="ARBA00023235"/>
    </source>
</evidence>
<dbReference type="PANTHER" id="PTHR42839">
    <property type="entry name" value="ISOCHORISMATE SYNTHASE ENTC"/>
    <property type="match status" value="1"/>
</dbReference>
<feature type="domain" description="Chorismate-utilising enzyme C-terminal" evidence="6">
    <location>
        <begin position="124"/>
        <end position="384"/>
    </location>
</feature>
<dbReference type="RefSeq" id="WP_266123616.1">
    <property type="nucleotide sequence ID" value="NZ_JAJHNU010000004.1"/>
</dbReference>
<dbReference type="NCBIfam" id="TIGR00543">
    <property type="entry name" value="isochor_syn"/>
    <property type="match status" value="1"/>
</dbReference>
<dbReference type="InterPro" id="IPR005801">
    <property type="entry name" value="ADC_synthase"/>
</dbReference>
<proteinExistence type="inferred from homology"/>
<evidence type="ECO:0000256" key="2">
    <source>
        <dbReference type="ARBA" id="ARBA00005297"/>
    </source>
</evidence>
<dbReference type="Gene3D" id="3.60.120.10">
    <property type="entry name" value="Anthranilate synthase"/>
    <property type="match status" value="1"/>
</dbReference>
<evidence type="ECO:0000259" key="6">
    <source>
        <dbReference type="Pfam" id="PF00425"/>
    </source>
</evidence>
<sequence>MPISTTSIEPLSVADYLASYQASSSLFASPSTSILAQGAALSCRTNNRDGQLLARIRQLLHQAERDGLKQPIILGAIPFNPHKNGFFRVPRSYELAGPLHRSSSAGRLLSSNTVQQHRLIPSGAHYEQIVSSGLRTMAEQHISKLVLARGLQIDLEQALDRHTVLSNMLQSNPAGYTYCLPLERDEHHPDPETFLGASPELLIKRIGDQVMVNPLAGTCARDPRPDVDQAQAQQLLQSDKDRREHAFVIDEVVRILQLYCTDLQIPTGPSLTHTRNLWHLSTHISGRLRQPHVSSLELALAMHPTPAVCGTPTHLAMQAIEQLEPVDRQLFAGAIGWSDAAGNGEWAVAIRCAHYRERTLTLSAGAGIVPGSEPALERLETGNKLMTLLSALGLTTTIDTL</sequence>
<dbReference type="GO" id="GO:0008909">
    <property type="term" value="F:isochorismate synthase activity"/>
    <property type="evidence" value="ECO:0007669"/>
    <property type="project" value="UniProtKB-EC"/>
</dbReference>